<dbReference type="EMBL" id="CP114203">
    <property type="protein sequence ID" value="WAU02157.1"/>
    <property type="molecule type" value="Genomic_DNA"/>
</dbReference>
<accession>A0ABY7IVP1</accession>
<reference evidence="1 2" key="1">
    <citation type="submission" date="2022-12" db="EMBL/GenBank/DDBJ databases">
        <authorList>
            <person name="Ruckert C."/>
            <person name="Busche T."/>
            <person name="Kalinowski J."/>
            <person name="Wittmann C."/>
        </authorList>
    </citation>
    <scope>NUCLEOTIDE SEQUENCE [LARGE SCALE GENOMIC DNA]</scope>
    <source>
        <strain evidence="1 2">DSM 40276</strain>
    </source>
</reference>
<dbReference type="GeneID" id="301329344"/>
<evidence type="ECO:0000313" key="1">
    <source>
        <dbReference type="EMBL" id="WAU02157.1"/>
    </source>
</evidence>
<evidence type="ECO:0000313" key="2">
    <source>
        <dbReference type="Proteomes" id="UP001210169"/>
    </source>
</evidence>
<dbReference type="RefSeq" id="WP_266449468.1">
    <property type="nucleotide sequence ID" value="NZ_CP114203.1"/>
</dbReference>
<evidence type="ECO:0008006" key="3">
    <source>
        <dbReference type="Google" id="ProtNLM"/>
    </source>
</evidence>
<sequence length="47" mass="4880">MNLALWITAGLLAVVCLAGSAKMFVPKEKMAAWAPPPDGSRTSAPLP</sequence>
<organism evidence="1 2">
    <name type="scientific">Streptomyces nigrescens</name>
    <dbReference type="NCBI Taxonomy" id="1920"/>
    <lineage>
        <taxon>Bacteria</taxon>
        <taxon>Bacillati</taxon>
        <taxon>Actinomycetota</taxon>
        <taxon>Actinomycetes</taxon>
        <taxon>Kitasatosporales</taxon>
        <taxon>Streptomycetaceae</taxon>
        <taxon>Streptomyces</taxon>
    </lineage>
</organism>
<proteinExistence type="predicted"/>
<gene>
    <name evidence="1" type="ORF">STRNI_000126</name>
</gene>
<name>A0ABY7IVP1_STRNI</name>
<dbReference type="Proteomes" id="UP001210169">
    <property type="component" value="Chromosome"/>
</dbReference>
<protein>
    <recommendedName>
        <fullName evidence="3">Secreted protein</fullName>
    </recommendedName>
</protein>
<keyword evidence="2" id="KW-1185">Reference proteome</keyword>